<gene>
    <name evidence="1" type="ORF">H5410_049095</name>
</gene>
<comment type="caution">
    <text evidence="1">The sequence shown here is derived from an EMBL/GenBank/DDBJ whole genome shotgun (WGS) entry which is preliminary data.</text>
</comment>
<dbReference type="EMBL" id="JACXVP010000009">
    <property type="protein sequence ID" value="KAG5588661.1"/>
    <property type="molecule type" value="Genomic_DNA"/>
</dbReference>
<name>A0A9J5XLE2_SOLCO</name>
<dbReference type="AlphaFoldDB" id="A0A9J5XLE2"/>
<evidence type="ECO:0000313" key="1">
    <source>
        <dbReference type="EMBL" id="KAG5588661.1"/>
    </source>
</evidence>
<reference evidence="1 2" key="1">
    <citation type="submission" date="2020-09" db="EMBL/GenBank/DDBJ databases">
        <title>De no assembly of potato wild relative species, Solanum commersonii.</title>
        <authorList>
            <person name="Cho K."/>
        </authorList>
    </citation>
    <scope>NUCLEOTIDE SEQUENCE [LARGE SCALE GENOMIC DNA]</scope>
    <source>
        <strain evidence="1">LZ3.2</strain>
        <tissue evidence="1">Leaf</tissue>
    </source>
</reference>
<accession>A0A9J5XLE2</accession>
<proteinExistence type="predicted"/>
<sequence length="306" mass="34159">MEPWETRFWYRSTLISDGAAFVFMVSDTILGPEDVKLMHNMVILFIFTNLLSLALHIHIQKTTPGSANLPNPISPALVNFSKPQGLDQPTWITFEFYCFLIYARTYLEHRATVAAEETVVAAAEKGVVAAKRHNAAAVRQAAEKIDAAKEVIATAEKVVAAVERYTAEKVVAAAVDTQFWLSTRFPPSPWSNHLAGLGVGEVGIREGKMLFISPRRNYLWKSPLQPLDSYGLRSNETRGACRENRSLEEVVLQRQMAEEVSRERYSAKEAGKEAVVKEIVSAERKKAGKEAAVKEIISAERIHLFD</sequence>
<dbReference type="Proteomes" id="UP000824120">
    <property type="component" value="Chromosome 9"/>
</dbReference>
<evidence type="ECO:0000313" key="2">
    <source>
        <dbReference type="Proteomes" id="UP000824120"/>
    </source>
</evidence>
<protein>
    <submittedName>
        <fullName evidence="1">Uncharacterized protein</fullName>
    </submittedName>
</protein>
<organism evidence="1 2">
    <name type="scientific">Solanum commersonii</name>
    <name type="common">Commerson's wild potato</name>
    <name type="synonym">Commerson's nightshade</name>
    <dbReference type="NCBI Taxonomy" id="4109"/>
    <lineage>
        <taxon>Eukaryota</taxon>
        <taxon>Viridiplantae</taxon>
        <taxon>Streptophyta</taxon>
        <taxon>Embryophyta</taxon>
        <taxon>Tracheophyta</taxon>
        <taxon>Spermatophyta</taxon>
        <taxon>Magnoliopsida</taxon>
        <taxon>eudicotyledons</taxon>
        <taxon>Gunneridae</taxon>
        <taxon>Pentapetalae</taxon>
        <taxon>asterids</taxon>
        <taxon>lamiids</taxon>
        <taxon>Solanales</taxon>
        <taxon>Solanaceae</taxon>
        <taxon>Solanoideae</taxon>
        <taxon>Solaneae</taxon>
        <taxon>Solanum</taxon>
    </lineage>
</organism>
<keyword evidence="2" id="KW-1185">Reference proteome</keyword>